<dbReference type="InterPro" id="IPR008405">
    <property type="entry name" value="ApoL"/>
</dbReference>
<sequence>MQVKHCMCFCRAALESCLGLRRADGVHAEMSSQENIVCSKEENQSKCYISKTDGKSCVPLNKDKERIAAAARQSALEILSDALKKKDRVLMKTPRDLISCDSEDPKLWMKRFAVLTQQRVRDLILVPEEAKFMENPFRKEVYACVYPKSGDKTIDLCPLFWEAPSHLDIDSQPGILIHEASHFLGTCDITDEVLSIYVTCRGLMMKYNSRDANSPKCVPLANAMVNAKNIQYEFEVTLRHRGDYARGRYSCCGEPARSSVCESAVPDDFLMCPNNWSKFLGRYIDKVLRERLLPARDRLKQHVAELRGIANTADEVCRGATIADVASGSSRLGSIIATVGLGLASVAFRTWLAVSLMGLAISTAHSLIGTAATNTNVVQSRIEEEEMNGLLGQCQAEVQLELITDCPLHVGCQVWFSLPLQAVSGCPVSGWWTQACRYHNICFWCAVLPLSVPHKPTCSSRRQMLFLVHPGD</sequence>
<organism evidence="3 4">
    <name type="scientific">Alligator sinensis</name>
    <name type="common">Chinese alligator</name>
    <dbReference type="NCBI Taxonomy" id="38654"/>
    <lineage>
        <taxon>Eukaryota</taxon>
        <taxon>Metazoa</taxon>
        <taxon>Chordata</taxon>
        <taxon>Craniata</taxon>
        <taxon>Vertebrata</taxon>
        <taxon>Euteleostomi</taxon>
        <taxon>Archelosauria</taxon>
        <taxon>Archosauria</taxon>
        <taxon>Crocodylia</taxon>
        <taxon>Alligatoridae</taxon>
        <taxon>Alligatorinae</taxon>
        <taxon>Alligator</taxon>
    </lineage>
</organism>
<dbReference type="PANTHER" id="PTHR14096:SF28">
    <property type="entry name" value="APOLIPOPROTEIN L, 1-RELATED"/>
    <property type="match status" value="1"/>
</dbReference>
<dbReference type="AlphaFoldDB" id="A0A3Q0FW87"/>
<dbReference type="Proteomes" id="UP000189705">
    <property type="component" value="Unplaced"/>
</dbReference>
<dbReference type="GO" id="GO:0008289">
    <property type="term" value="F:lipid binding"/>
    <property type="evidence" value="ECO:0007669"/>
    <property type="project" value="InterPro"/>
</dbReference>
<dbReference type="GO" id="GO:0016020">
    <property type="term" value="C:membrane"/>
    <property type="evidence" value="ECO:0007669"/>
    <property type="project" value="TreeGrafter"/>
</dbReference>
<keyword evidence="3" id="KW-1185">Reference proteome</keyword>
<dbReference type="GO" id="GO:0006869">
    <property type="term" value="P:lipid transport"/>
    <property type="evidence" value="ECO:0007669"/>
    <property type="project" value="InterPro"/>
</dbReference>
<feature type="domain" description="Lysine-specific metallo-endopeptidase" evidence="2">
    <location>
        <begin position="95"/>
        <end position="235"/>
    </location>
</feature>
<dbReference type="InParanoid" id="A0A3Q0FW87"/>
<dbReference type="InterPro" id="IPR029463">
    <property type="entry name" value="Lys_MEP"/>
</dbReference>
<dbReference type="RefSeq" id="XP_025050420.1">
    <property type="nucleotide sequence ID" value="XM_025194635.1"/>
</dbReference>
<dbReference type="SUPFAM" id="SSF55486">
    <property type="entry name" value="Metalloproteases ('zincins'), catalytic domain"/>
    <property type="match status" value="1"/>
</dbReference>
<evidence type="ECO:0000259" key="2">
    <source>
        <dbReference type="SMART" id="SM01351"/>
    </source>
</evidence>
<name>A0A3Q0FW87_ALLSI</name>
<gene>
    <name evidence="4" type="primary">LOC112548550</name>
</gene>
<dbReference type="KEGG" id="asn:112548550"/>
<comment type="similarity">
    <text evidence="1">Belongs to the apolipoprotein L family.</text>
</comment>
<dbReference type="Gene3D" id="3.40.390.10">
    <property type="entry name" value="Collagenase (Catalytic Domain)"/>
    <property type="match status" value="1"/>
</dbReference>
<reference evidence="4" key="1">
    <citation type="submission" date="2025-08" db="UniProtKB">
        <authorList>
            <consortium name="RefSeq"/>
        </authorList>
    </citation>
    <scope>IDENTIFICATION</scope>
</reference>
<dbReference type="Pfam" id="PF14521">
    <property type="entry name" value="Aspzincin_M35"/>
    <property type="match status" value="1"/>
</dbReference>
<dbReference type="InterPro" id="IPR024079">
    <property type="entry name" value="MetalloPept_cat_dom_sf"/>
</dbReference>
<evidence type="ECO:0000313" key="4">
    <source>
        <dbReference type="RefSeq" id="XP_025050420.1"/>
    </source>
</evidence>
<dbReference type="Pfam" id="PF05461">
    <property type="entry name" value="ApoL"/>
    <property type="match status" value="1"/>
</dbReference>
<dbReference type="GeneID" id="112548550"/>
<evidence type="ECO:0000313" key="3">
    <source>
        <dbReference type="Proteomes" id="UP000189705"/>
    </source>
</evidence>
<dbReference type="GO" id="GO:0005576">
    <property type="term" value="C:extracellular region"/>
    <property type="evidence" value="ECO:0007669"/>
    <property type="project" value="InterPro"/>
</dbReference>
<dbReference type="SMART" id="SM01351">
    <property type="entry name" value="Aspzincin_M35"/>
    <property type="match status" value="1"/>
</dbReference>
<accession>A0A3Q0FW87</accession>
<dbReference type="GO" id="GO:0004222">
    <property type="term" value="F:metalloendopeptidase activity"/>
    <property type="evidence" value="ECO:0007669"/>
    <property type="project" value="InterPro"/>
</dbReference>
<evidence type="ECO:0000256" key="1">
    <source>
        <dbReference type="ARBA" id="ARBA00010090"/>
    </source>
</evidence>
<protein>
    <submittedName>
        <fullName evidence="4">Uncharacterized protein LOC112548550</fullName>
    </submittedName>
</protein>
<dbReference type="GO" id="GO:0042157">
    <property type="term" value="P:lipoprotein metabolic process"/>
    <property type="evidence" value="ECO:0007669"/>
    <property type="project" value="InterPro"/>
</dbReference>
<proteinExistence type="inferred from homology"/>
<dbReference type="STRING" id="38654.A0A3Q0FW87"/>
<dbReference type="PANTHER" id="PTHR14096">
    <property type="entry name" value="APOLIPOPROTEIN L"/>
    <property type="match status" value="1"/>
</dbReference>